<sequence length="145" mass="16577">MNIELNKTYNIPLDCVSFLERFEIGQKVKVRYDGGLGGAYEVEGNVIKVENPEFDIRLTDGREQGFIMADIVEITLLEDEEEVKKLIREELDKSESAEKQKEIVAAKLTISKLNSAQTEKDIEEILNTKNYPELKTIVKLLMNLI</sequence>
<protein>
    <submittedName>
        <fullName evidence="1">Uncharacterized protein</fullName>
    </submittedName>
</protein>
<dbReference type="Proteomes" id="UP000224003">
    <property type="component" value="Unassembled WGS sequence"/>
</dbReference>
<dbReference type="EMBL" id="NUVX01000030">
    <property type="protein sequence ID" value="PFJ38813.1"/>
    <property type="molecule type" value="Genomic_DNA"/>
</dbReference>
<accession>A0A9X6WNK1</accession>
<gene>
    <name evidence="1" type="ORF">COJ15_17195</name>
</gene>
<evidence type="ECO:0000313" key="2">
    <source>
        <dbReference type="Proteomes" id="UP000224003"/>
    </source>
</evidence>
<name>A0A9X6WNK1_BACTU</name>
<reference evidence="1 2" key="1">
    <citation type="submission" date="2017-09" db="EMBL/GenBank/DDBJ databases">
        <title>Large-scale bioinformatics analysis of Bacillus genomes uncovers conserved roles of natural products in bacterial physiology.</title>
        <authorList>
            <consortium name="Agbiome Team Llc"/>
            <person name="Bleich R.M."/>
            <person name="Grubbs K.J."/>
            <person name="Santa Maria K.C."/>
            <person name="Allen S.E."/>
            <person name="Farag S."/>
            <person name="Shank E.A."/>
            <person name="Bowers A."/>
        </authorList>
    </citation>
    <scope>NUCLEOTIDE SEQUENCE [LARGE SCALE GENOMIC DNA]</scope>
    <source>
        <strain evidence="1 2">AFS085496</strain>
    </source>
</reference>
<proteinExistence type="predicted"/>
<dbReference type="AlphaFoldDB" id="A0A9X6WNK1"/>
<comment type="caution">
    <text evidence="1">The sequence shown here is derived from an EMBL/GenBank/DDBJ whole genome shotgun (WGS) entry which is preliminary data.</text>
</comment>
<dbReference type="RefSeq" id="WP_098517057.1">
    <property type="nucleotide sequence ID" value="NZ_NUVX01000030.1"/>
</dbReference>
<evidence type="ECO:0000313" key="1">
    <source>
        <dbReference type="EMBL" id="PFJ38813.1"/>
    </source>
</evidence>
<organism evidence="1 2">
    <name type="scientific">Bacillus thuringiensis</name>
    <dbReference type="NCBI Taxonomy" id="1428"/>
    <lineage>
        <taxon>Bacteria</taxon>
        <taxon>Bacillati</taxon>
        <taxon>Bacillota</taxon>
        <taxon>Bacilli</taxon>
        <taxon>Bacillales</taxon>
        <taxon>Bacillaceae</taxon>
        <taxon>Bacillus</taxon>
        <taxon>Bacillus cereus group</taxon>
    </lineage>
</organism>